<feature type="coiled-coil region" evidence="2">
    <location>
        <begin position="130"/>
        <end position="185"/>
    </location>
</feature>
<dbReference type="GO" id="GO:0007131">
    <property type="term" value="P:reciprocal meiotic recombination"/>
    <property type="evidence" value="ECO:0007669"/>
    <property type="project" value="InterPro"/>
</dbReference>
<evidence type="ECO:0000313" key="5">
    <source>
        <dbReference type="EMBL" id="KAF6229010.1"/>
    </source>
</evidence>
<feature type="region of interest" description="Disordered" evidence="3">
    <location>
        <begin position="292"/>
        <end position="313"/>
    </location>
</feature>
<dbReference type="Pfam" id="PF14634">
    <property type="entry name" value="zf-RING_5"/>
    <property type="match status" value="1"/>
</dbReference>
<dbReference type="RefSeq" id="XP_037156652.1">
    <property type="nucleotide sequence ID" value="XM_037298017.1"/>
</dbReference>
<evidence type="ECO:0000256" key="3">
    <source>
        <dbReference type="SAM" id="MobiDB-lite"/>
    </source>
</evidence>
<comment type="caution">
    <text evidence="5">The sequence shown here is derived from an EMBL/GenBank/DDBJ whole genome shotgun (WGS) entry which is preliminary data.</text>
</comment>
<dbReference type="InterPro" id="IPR001841">
    <property type="entry name" value="Znf_RING"/>
</dbReference>
<dbReference type="PANTHER" id="PTHR14305">
    <property type="entry name" value="E3 UBIQUITIN-PROTEIN LIGASE CCNB1IP1"/>
    <property type="match status" value="1"/>
</dbReference>
<dbReference type="InterPro" id="IPR013083">
    <property type="entry name" value="Znf_RING/FYVE/PHD"/>
</dbReference>
<keyword evidence="1" id="KW-0479">Metal-binding</keyword>
<feature type="region of interest" description="Disordered" evidence="3">
    <location>
        <begin position="213"/>
        <end position="277"/>
    </location>
</feature>
<dbReference type="GO" id="GO:0061630">
    <property type="term" value="F:ubiquitin protein ligase activity"/>
    <property type="evidence" value="ECO:0007669"/>
    <property type="project" value="InterPro"/>
</dbReference>
<evidence type="ECO:0000259" key="4">
    <source>
        <dbReference type="PROSITE" id="PS50089"/>
    </source>
</evidence>
<evidence type="ECO:0000256" key="1">
    <source>
        <dbReference type="PROSITE-ProRule" id="PRU00175"/>
    </source>
</evidence>
<evidence type="ECO:0000256" key="2">
    <source>
        <dbReference type="SAM" id="Coils"/>
    </source>
</evidence>
<dbReference type="SUPFAM" id="SSF57850">
    <property type="entry name" value="RING/U-box"/>
    <property type="match status" value="1"/>
</dbReference>
<proteinExistence type="predicted"/>
<dbReference type="Gene3D" id="3.30.40.10">
    <property type="entry name" value="Zinc/RING finger domain, C3HC4 (zinc finger)"/>
    <property type="match status" value="1"/>
</dbReference>
<dbReference type="GO" id="GO:0008270">
    <property type="term" value="F:zinc ion binding"/>
    <property type="evidence" value="ECO:0007669"/>
    <property type="project" value="UniProtKB-KW"/>
</dbReference>
<gene>
    <name evidence="5" type="ORF">HO133_007124</name>
</gene>
<dbReference type="AlphaFoldDB" id="A0A8H6FI74"/>
<keyword evidence="1" id="KW-0862">Zinc</keyword>
<keyword evidence="1" id="KW-0863">Zinc-finger</keyword>
<dbReference type="GO" id="GO:0000795">
    <property type="term" value="C:synaptonemal complex"/>
    <property type="evidence" value="ECO:0007669"/>
    <property type="project" value="InterPro"/>
</dbReference>
<evidence type="ECO:0000313" key="6">
    <source>
        <dbReference type="Proteomes" id="UP000593566"/>
    </source>
</evidence>
<dbReference type="InterPro" id="IPR042448">
    <property type="entry name" value="CCNB1IP1"/>
</dbReference>
<keyword evidence="6" id="KW-1185">Reference proteome</keyword>
<feature type="region of interest" description="Disordered" evidence="3">
    <location>
        <begin position="357"/>
        <end position="383"/>
    </location>
</feature>
<dbReference type="GeneID" id="59335524"/>
<keyword evidence="2" id="KW-0175">Coiled coil</keyword>
<dbReference type="EMBL" id="JACCJB010000003">
    <property type="protein sequence ID" value="KAF6229010.1"/>
    <property type="molecule type" value="Genomic_DNA"/>
</dbReference>
<feature type="domain" description="RING-type" evidence="4">
    <location>
        <begin position="12"/>
        <end position="53"/>
    </location>
</feature>
<accession>A0A8H6FI74</accession>
<reference evidence="5 6" key="1">
    <citation type="journal article" date="2020" name="Genomics">
        <title>Complete, high-quality genomes from long-read metagenomic sequencing of two wolf lichen thalli reveals enigmatic genome architecture.</title>
        <authorList>
            <person name="McKenzie S.K."/>
            <person name="Walston R.F."/>
            <person name="Allen J.L."/>
        </authorList>
    </citation>
    <scope>NUCLEOTIDE SEQUENCE [LARGE SCALE GENOMIC DNA]</scope>
    <source>
        <strain evidence="5">WasteWater1</strain>
    </source>
</reference>
<sequence length="401" mass="44281">MDFTLRCNALNCRVQLVERAVVTTCSHVFCNPCSDELGLTAPAGANRVCPACRTLLSQPDDAVSTSLHPTEDYKTSVLSGLSPSTIMECAGRGLAFWSYQSTQEIVYQEYTVKAMTEKHNTLNVQIDKILNDANSELNILNQKLNNMQIDQDRLKLENKNLVTAFREKSRKHQQTQELYDRLKRKEMTAATQSAAFESVDEVLGNVPGRQGFVSSQRTSVAPRSHAQQDFQSPQRNRNGIEQLHARRKSGSNEIQGNGAMMPPPLHRPGGTGSNTFGFGEPKPWYATHAADGRLANPMPTPSNHRTQLGPTAQSASRLGTLGYRHDANMFNKDLQNHTPGQRQSLASLNMNSVNRNGLSGYGMSAGSRPSEMTHSSHGQAGAPFGHEFQAQQFQRDEGVYY</sequence>
<name>A0A8H6FI74_9LECA</name>
<dbReference type="PANTHER" id="PTHR14305:SF0">
    <property type="entry name" value="E3 UBIQUITIN-PROTEIN LIGASE CCNB1IP1"/>
    <property type="match status" value="1"/>
</dbReference>
<feature type="compositionally biased region" description="Polar residues" evidence="3">
    <location>
        <begin position="213"/>
        <end position="239"/>
    </location>
</feature>
<organism evidence="5 6">
    <name type="scientific">Letharia lupina</name>
    <dbReference type="NCBI Taxonomy" id="560253"/>
    <lineage>
        <taxon>Eukaryota</taxon>
        <taxon>Fungi</taxon>
        <taxon>Dikarya</taxon>
        <taxon>Ascomycota</taxon>
        <taxon>Pezizomycotina</taxon>
        <taxon>Lecanoromycetes</taxon>
        <taxon>OSLEUM clade</taxon>
        <taxon>Lecanoromycetidae</taxon>
        <taxon>Lecanorales</taxon>
        <taxon>Lecanorineae</taxon>
        <taxon>Parmeliaceae</taxon>
        <taxon>Letharia</taxon>
    </lineage>
</organism>
<protein>
    <recommendedName>
        <fullName evidence="4">RING-type domain-containing protein</fullName>
    </recommendedName>
</protein>
<dbReference type="Proteomes" id="UP000593566">
    <property type="component" value="Unassembled WGS sequence"/>
</dbReference>
<dbReference type="PROSITE" id="PS50089">
    <property type="entry name" value="ZF_RING_2"/>
    <property type="match status" value="1"/>
</dbReference>
<feature type="compositionally biased region" description="Polar residues" evidence="3">
    <location>
        <begin position="301"/>
        <end position="313"/>
    </location>
</feature>